<proteinExistence type="predicted"/>
<dbReference type="Proteomes" id="UP000824120">
    <property type="component" value="Chromosome 4"/>
</dbReference>
<comment type="caution">
    <text evidence="1">The sequence shown here is derived from an EMBL/GenBank/DDBJ whole genome shotgun (WGS) entry which is preliminary data.</text>
</comment>
<name>A0A9J5Z5U6_SOLCO</name>
<sequence>MKPTPPPNQTQYLFWKFCVEINYKQILKPELSTLPKRKLPEFPNSEFPPFSKSELPMLLKLKIFVIPKAELPTLCGA</sequence>
<protein>
    <submittedName>
        <fullName evidence="1">Uncharacterized protein</fullName>
    </submittedName>
</protein>
<keyword evidence="2" id="KW-1185">Reference proteome</keyword>
<dbReference type="EMBL" id="JACXVP010000004">
    <property type="protein sequence ID" value="KAG5608371.1"/>
    <property type="molecule type" value="Genomic_DNA"/>
</dbReference>
<reference evidence="1 2" key="1">
    <citation type="submission" date="2020-09" db="EMBL/GenBank/DDBJ databases">
        <title>De no assembly of potato wild relative species, Solanum commersonii.</title>
        <authorList>
            <person name="Cho K."/>
        </authorList>
    </citation>
    <scope>NUCLEOTIDE SEQUENCE [LARGE SCALE GENOMIC DNA]</scope>
    <source>
        <strain evidence="1">LZ3.2</strain>
        <tissue evidence="1">Leaf</tissue>
    </source>
</reference>
<gene>
    <name evidence="1" type="ORF">H5410_019652</name>
</gene>
<evidence type="ECO:0000313" key="2">
    <source>
        <dbReference type="Proteomes" id="UP000824120"/>
    </source>
</evidence>
<evidence type="ECO:0000313" key="1">
    <source>
        <dbReference type="EMBL" id="KAG5608371.1"/>
    </source>
</evidence>
<organism evidence="1 2">
    <name type="scientific">Solanum commersonii</name>
    <name type="common">Commerson's wild potato</name>
    <name type="synonym">Commerson's nightshade</name>
    <dbReference type="NCBI Taxonomy" id="4109"/>
    <lineage>
        <taxon>Eukaryota</taxon>
        <taxon>Viridiplantae</taxon>
        <taxon>Streptophyta</taxon>
        <taxon>Embryophyta</taxon>
        <taxon>Tracheophyta</taxon>
        <taxon>Spermatophyta</taxon>
        <taxon>Magnoliopsida</taxon>
        <taxon>eudicotyledons</taxon>
        <taxon>Gunneridae</taxon>
        <taxon>Pentapetalae</taxon>
        <taxon>asterids</taxon>
        <taxon>lamiids</taxon>
        <taxon>Solanales</taxon>
        <taxon>Solanaceae</taxon>
        <taxon>Solanoideae</taxon>
        <taxon>Solaneae</taxon>
        <taxon>Solanum</taxon>
    </lineage>
</organism>
<accession>A0A9J5Z5U6</accession>
<dbReference type="AlphaFoldDB" id="A0A9J5Z5U6"/>